<reference evidence="5 6" key="1">
    <citation type="submission" date="2018-05" db="EMBL/GenBank/DDBJ databases">
        <title>Reference genomes for bee gut microbiota database.</title>
        <authorList>
            <person name="Ellegaard K.M."/>
        </authorList>
    </citation>
    <scope>NUCLEOTIDE SEQUENCE [LARGE SCALE GENOMIC DNA]</scope>
    <source>
        <strain evidence="5 6">ESL0184</strain>
    </source>
</reference>
<dbReference type="Pfam" id="PF00392">
    <property type="entry name" value="GntR"/>
    <property type="match status" value="1"/>
</dbReference>
<dbReference type="InterPro" id="IPR000524">
    <property type="entry name" value="Tscrpt_reg_HTH_GntR"/>
</dbReference>
<dbReference type="InterPro" id="IPR011711">
    <property type="entry name" value="GntR_C"/>
</dbReference>
<proteinExistence type="predicted"/>
<dbReference type="Gene3D" id="1.20.120.530">
    <property type="entry name" value="GntR ligand-binding domain-like"/>
    <property type="match status" value="1"/>
</dbReference>
<dbReference type="InterPro" id="IPR036390">
    <property type="entry name" value="WH_DNA-bd_sf"/>
</dbReference>
<keyword evidence="1" id="KW-0805">Transcription regulation</keyword>
<dbReference type="CDD" id="cd07377">
    <property type="entry name" value="WHTH_GntR"/>
    <property type="match status" value="1"/>
</dbReference>
<name>A0ABX5N3R2_9LACO</name>
<accession>A0ABX5N3R2</accession>
<dbReference type="PANTHER" id="PTHR43537">
    <property type="entry name" value="TRANSCRIPTIONAL REGULATOR, GNTR FAMILY"/>
    <property type="match status" value="1"/>
</dbReference>
<protein>
    <submittedName>
        <fullName evidence="5">GntR family transcriptional regulator</fullName>
    </submittedName>
</protein>
<keyword evidence="2" id="KW-0238">DNA-binding</keyword>
<evidence type="ECO:0000313" key="5">
    <source>
        <dbReference type="EMBL" id="PXY82519.1"/>
    </source>
</evidence>
<dbReference type="InterPro" id="IPR008920">
    <property type="entry name" value="TF_FadR/GntR_C"/>
</dbReference>
<evidence type="ECO:0000256" key="2">
    <source>
        <dbReference type="ARBA" id="ARBA00023125"/>
    </source>
</evidence>
<dbReference type="Pfam" id="PF07729">
    <property type="entry name" value="FCD"/>
    <property type="match status" value="1"/>
</dbReference>
<dbReference type="InterPro" id="IPR036388">
    <property type="entry name" value="WH-like_DNA-bd_sf"/>
</dbReference>
<dbReference type="RefSeq" id="WP_110446850.1">
    <property type="nucleotide sequence ID" value="NZ_QGLG01000003.1"/>
</dbReference>
<dbReference type="EMBL" id="QGLG01000003">
    <property type="protein sequence ID" value="PXY82519.1"/>
    <property type="molecule type" value="Genomic_DNA"/>
</dbReference>
<dbReference type="PANTHER" id="PTHR43537:SF45">
    <property type="entry name" value="GNTR FAMILY REGULATORY PROTEIN"/>
    <property type="match status" value="1"/>
</dbReference>
<dbReference type="Proteomes" id="UP000247698">
    <property type="component" value="Unassembled WGS sequence"/>
</dbReference>
<evidence type="ECO:0000256" key="1">
    <source>
        <dbReference type="ARBA" id="ARBA00023015"/>
    </source>
</evidence>
<keyword evidence="3" id="KW-0804">Transcription</keyword>
<dbReference type="PROSITE" id="PS50949">
    <property type="entry name" value="HTH_GNTR"/>
    <property type="match status" value="1"/>
</dbReference>
<feature type="domain" description="HTH gntR-type" evidence="4">
    <location>
        <begin position="6"/>
        <end position="73"/>
    </location>
</feature>
<sequence>MLPDIRNMQTIAYDKLKEMIVTLELKPGEKITLNKIIDTLGIGRTPIREAIIKFKDQNLVKVIPQSGTYISKIDLKQAEDAMFVRKLIEKKIVAMAINKDDDDLKNKLAKILDFAKAKENQQDKRNFFHFDNEFHKSFYTAVDKEDIWNWMQTLNVQLERFRYLRLSVEDLQWSTIIEQHESIFNTVINKDIPLGTHEIENHLSMMFKEENELISAYPDYFTNLIK</sequence>
<keyword evidence="6" id="KW-1185">Reference proteome</keyword>
<dbReference type="SUPFAM" id="SSF46785">
    <property type="entry name" value="Winged helix' DNA-binding domain"/>
    <property type="match status" value="1"/>
</dbReference>
<evidence type="ECO:0000259" key="4">
    <source>
        <dbReference type="PROSITE" id="PS50949"/>
    </source>
</evidence>
<dbReference type="Gene3D" id="1.10.10.10">
    <property type="entry name" value="Winged helix-like DNA-binding domain superfamily/Winged helix DNA-binding domain"/>
    <property type="match status" value="1"/>
</dbReference>
<evidence type="ECO:0000313" key="6">
    <source>
        <dbReference type="Proteomes" id="UP000247698"/>
    </source>
</evidence>
<comment type="caution">
    <text evidence="5">The sequence shown here is derived from an EMBL/GenBank/DDBJ whole genome shotgun (WGS) entry which is preliminary data.</text>
</comment>
<dbReference type="SUPFAM" id="SSF48008">
    <property type="entry name" value="GntR ligand-binding domain-like"/>
    <property type="match status" value="1"/>
</dbReference>
<gene>
    <name evidence="5" type="ORF">DK873_09890</name>
</gene>
<organism evidence="5 6">
    <name type="scientific">Lactobacillus melliventris</name>
    <dbReference type="NCBI Taxonomy" id="1218507"/>
    <lineage>
        <taxon>Bacteria</taxon>
        <taxon>Bacillati</taxon>
        <taxon>Bacillota</taxon>
        <taxon>Bacilli</taxon>
        <taxon>Lactobacillales</taxon>
        <taxon>Lactobacillaceae</taxon>
        <taxon>Lactobacillus</taxon>
    </lineage>
</organism>
<dbReference type="SMART" id="SM00345">
    <property type="entry name" value="HTH_GNTR"/>
    <property type="match status" value="1"/>
</dbReference>
<evidence type="ECO:0000256" key="3">
    <source>
        <dbReference type="ARBA" id="ARBA00023163"/>
    </source>
</evidence>